<protein>
    <submittedName>
        <fullName evidence="6">Similar to S.cerevisiae protein TEF1 (Translational elongation factor EF-1 alpha)</fullName>
    </submittedName>
</protein>
<dbReference type="AlphaFoldDB" id="A0A1M8A0R7"/>
<feature type="compositionally biased region" description="Polar residues" evidence="4">
    <location>
        <begin position="558"/>
        <end position="567"/>
    </location>
</feature>
<dbReference type="InterPro" id="IPR050055">
    <property type="entry name" value="EF-Tu_GTPase"/>
</dbReference>
<dbReference type="InterPro" id="IPR035531">
    <property type="entry name" value="GTPBP1-like"/>
</dbReference>
<evidence type="ECO:0000259" key="5">
    <source>
        <dbReference type="PROSITE" id="PS51722"/>
    </source>
</evidence>
<dbReference type="GO" id="GO:0003746">
    <property type="term" value="F:translation elongation factor activity"/>
    <property type="evidence" value="ECO:0007669"/>
    <property type="project" value="UniProtKB-KW"/>
</dbReference>
<dbReference type="CDD" id="cd04165">
    <property type="entry name" value="GTPBP1_like"/>
    <property type="match status" value="1"/>
</dbReference>
<evidence type="ECO:0000256" key="2">
    <source>
        <dbReference type="ARBA" id="ARBA00022741"/>
    </source>
</evidence>
<sequence length="578" mass="62606">MISQLRNAIESKEEIHTPFASELKQHLDKDGGEFLVEVASDTSTAIDTLITFCLPESEHRACYDVLQRTSEHIGARCSLVVSNPVKSTYLIRRQSRMAEDNIEVRFAVVGNVDAGKSTLLGVLTKGVLDNGRGRARADLFRYKHEIETGRTSSVGTEVMGFCADGSALIGFSSHDQRRHKISWEQISNDAAKVVSFIDLAGHERYLKTTVFGLTSQLPDYVILMVGANAGLVGMSKEHLGLALALGIPVVVVVSKVDMCPPGILEASLAQICKVVQSPGCRKTPVMISSKEDVLSAALRLPIERICPIFQVSSVTGHHLDLLSLFMNLIPSSQARYAPLQSKPVELPVSDVFNVPFVGTVVSGVLTSGIVKVGDPLLLGPDGLGNFTPTSVRSIHRRRVNVECASAGQSVCFALKRIRPSQVRKGMLLLSTTDVNPSVHREFEAEVLCLYHSTTLSVGSCIVMHASSVRQTVRIVEIVKSSSPENHHSVSLHANEGFKPIVRMGDRALVRFQFTCRPEYITPGTKLIAREGKTKLVGIVSNVGEHGIMPTSLPEPTRNVANGPTNPLTRAGMQVRGAA</sequence>
<dbReference type="EMBL" id="LT671821">
    <property type="protein sequence ID" value="SHO75794.1"/>
    <property type="molecule type" value="Genomic_DNA"/>
</dbReference>
<dbReference type="GO" id="GO:0003924">
    <property type="term" value="F:GTPase activity"/>
    <property type="evidence" value="ECO:0007669"/>
    <property type="project" value="InterPro"/>
</dbReference>
<keyword evidence="7" id="KW-1185">Reference proteome</keyword>
<dbReference type="FunFam" id="3.40.50.300:FF:000091">
    <property type="entry name" value="Probable GTP-binding protein 1"/>
    <property type="match status" value="1"/>
</dbReference>
<dbReference type="InterPro" id="IPR009001">
    <property type="entry name" value="Transl_elong_EF1A/Init_IF2_C"/>
</dbReference>
<proteinExistence type="inferred from homology"/>
<evidence type="ECO:0000313" key="6">
    <source>
        <dbReference type="EMBL" id="SHO75794.1"/>
    </source>
</evidence>
<keyword evidence="2" id="KW-0547">Nucleotide-binding</keyword>
<dbReference type="Pfam" id="PF03144">
    <property type="entry name" value="GTP_EFTU_D2"/>
    <property type="match status" value="1"/>
</dbReference>
<dbReference type="InterPro" id="IPR027417">
    <property type="entry name" value="P-loop_NTPase"/>
</dbReference>
<evidence type="ECO:0000313" key="7">
    <source>
        <dbReference type="Proteomes" id="UP000186303"/>
    </source>
</evidence>
<keyword evidence="6" id="KW-0648">Protein biosynthesis</keyword>
<dbReference type="Pfam" id="PF00009">
    <property type="entry name" value="GTP_EFTU"/>
    <property type="match status" value="1"/>
</dbReference>
<comment type="similarity">
    <text evidence="1">Belongs to the TRAFAC class translation factor GTPase superfamily. Classic translation factor GTPase family. EF-Tu/EF-1A subfamily.</text>
</comment>
<dbReference type="OMA" id="FRFIQRP"/>
<organism evidence="6 7">
    <name type="scientific">Malassezia sympodialis (strain ATCC 42132)</name>
    <name type="common">Atopic eczema-associated yeast</name>
    <dbReference type="NCBI Taxonomy" id="1230383"/>
    <lineage>
        <taxon>Eukaryota</taxon>
        <taxon>Fungi</taxon>
        <taxon>Dikarya</taxon>
        <taxon>Basidiomycota</taxon>
        <taxon>Ustilaginomycotina</taxon>
        <taxon>Malasseziomycetes</taxon>
        <taxon>Malasseziales</taxon>
        <taxon>Malasseziaceae</taxon>
        <taxon>Malassezia</taxon>
    </lineage>
</organism>
<accession>A0A1M8A0R7</accession>
<dbReference type="InterPro" id="IPR009000">
    <property type="entry name" value="Transl_B-barrel_sf"/>
</dbReference>
<keyword evidence="6" id="KW-0251">Elongation factor</keyword>
<keyword evidence="3" id="KW-0342">GTP-binding</keyword>
<dbReference type="Gene3D" id="2.40.30.10">
    <property type="entry name" value="Translation factors"/>
    <property type="match status" value="2"/>
</dbReference>
<dbReference type="Proteomes" id="UP000186303">
    <property type="component" value="Chromosome 1"/>
</dbReference>
<dbReference type="OrthoDB" id="248233at2759"/>
<dbReference type="FunFam" id="2.40.30.10:FF:000014">
    <property type="entry name" value="Probable GTP-binding protein 1"/>
    <property type="match status" value="1"/>
</dbReference>
<dbReference type="CDD" id="cd03708">
    <property type="entry name" value="GTPBP_III"/>
    <property type="match status" value="1"/>
</dbReference>
<dbReference type="InterPro" id="IPR000795">
    <property type="entry name" value="T_Tr_GTP-bd_dom"/>
</dbReference>
<feature type="region of interest" description="Disordered" evidence="4">
    <location>
        <begin position="547"/>
        <end position="578"/>
    </location>
</feature>
<dbReference type="SUPFAM" id="SSF52540">
    <property type="entry name" value="P-loop containing nucleoside triphosphate hydrolases"/>
    <property type="match status" value="1"/>
</dbReference>
<gene>
    <name evidence="6" type="ORF">MSYG_0127</name>
</gene>
<dbReference type="PANTHER" id="PTHR43721:SF9">
    <property type="entry name" value="GTP-BINDING PROTEIN 1"/>
    <property type="match status" value="1"/>
</dbReference>
<evidence type="ECO:0000256" key="3">
    <source>
        <dbReference type="ARBA" id="ARBA00023134"/>
    </source>
</evidence>
<name>A0A1M8A0R7_MALS4</name>
<dbReference type="PROSITE" id="PS51722">
    <property type="entry name" value="G_TR_2"/>
    <property type="match status" value="1"/>
</dbReference>
<feature type="domain" description="Tr-type G" evidence="5">
    <location>
        <begin position="101"/>
        <end position="334"/>
    </location>
</feature>
<dbReference type="CDD" id="cd03694">
    <property type="entry name" value="GTPBP_II"/>
    <property type="match status" value="1"/>
</dbReference>
<dbReference type="InterPro" id="IPR004161">
    <property type="entry name" value="EFTu-like_2"/>
</dbReference>
<dbReference type="VEuPathDB" id="FungiDB:MSYG_0127"/>
<dbReference type="GO" id="GO:0005525">
    <property type="term" value="F:GTP binding"/>
    <property type="evidence" value="ECO:0007669"/>
    <property type="project" value="UniProtKB-KW"/>
</dbReference>
<dbReference type="SUPFAM" id="SSF50447">
    <property type="entry name" value="Translation proteins"/>
    <property type="match status" value="1"/>
</dbReference>
<dbReference type="Gene3D" id="3.40.50.300">
    <property type="entry name" value="P-loop containing nucleotide triphosphate hydrolases"/>
    <property type="match status" value="1"/>
</dbReference>
<evidence type="ECO:0000256" key="4">
    <source>
        <dbReference type="SAM" id="MobiDB-lite"/>
    </source>
</evidence>
<evidence type="ECO:0000256" key="1">
    <source>
        <dbReference type="ARBA" id="ARBA00007249"/>
    </source>
</evidence>
<dbReference type="SUPFAM" id="SSF50465">
    <property type="entry name" value="EF-Tu/eEF-1alpha/eIF2-gamma C-terminal domain"/>
    <property type="match status" value="1"/>
</dbReference>
<dbReference type="PANTHER" id="PTHR43721">
    <property type="entry name" value="ELONGATION FACTOR TU-RELATED"/>
    <property type="match status" value="1"/>
</dbReference>
<reference evidence="7" key="1">
    <citation type="journal article" date="2017" name="Nucleic Acids Res.">
        <title>Proteogenomics produces comprehensive and highly accurate protein-coding gene annotation in a complete genome assembly of Malassezia sympodialis.</title>
        <authorList>
            <person name="Zhu Y."/>
            <person name="Engstroem P.G."/>
            <person name="Tellgren-Roth C."/>
            <person name="Baudo C.D."/>
            <person name="Kennell J.C."/>
            <person name="Sun S."/>
            <person name="Billmyre R.B."/>
            <person name="Schroeder M.S."/>
            <person name="Andersson A."/>
            <person name="Holm T."/>
            <person name="Sigurgeirsson B."/>
            <person name="Wu G."/>
            <person name="Sankaranarayanan S.R."/>
            <person name="Siddharthan R."/>
            <person name="Sanyal K."/>
            <person name="Lundeberg J."/>
            <person name="Nystedt B."/>
            <person name="Boekhout T."/>
            <person name="Dawson T.L. Jr."/>
            <person name="Heitman J."/>
            <person name="Scheynius A."/>
            <person name="Lehtioe J."/>
        </authorList>
    </citation>
    <scope>NUCLEOTIDE SEQUENCE [LARGE SCALE GENOMIC DNA]</scope>
    <source>
        <strain evidence="7">ATCC 42132</strain>
    </source>
</reference>